<dbReference type="InterPro" id="IPR020574">
    <property type="entry name" value="Ribosomal_uS9_CS"/>
</dbReference>
<dbReference type="GO" id="GO:0000462">
    <property type="term" value="P:maturation of SSU-rRNA from tricistronic rRNA transcript (SSU-rRNA, 5.8S rRNA, LSU-rRNA)"/>
    <property type="evidence" value="ECO:0007669"/>
    <property type="project" value="TreeGrafter"/>
</dbReference>
<dbReference type="GO" id="GO:0022627">
    <property type="term" value="C:cytosolic small ribosomal subunit"/>
    <property type="evidence" value="ECO:0007669"/>
    <property type="project" value="TreeGrafter"/>
</dbReference>
<evidence type="ECO:0000313" key="5">
    <source>
        <dbReference type="EMBL" id="KRH94128.1"/>
    </source>
</evidence>
<reference evidence="5 6" key="1">
    <citation type="submission" date="2015-07" db="EMBL/GenBank/DDBJ databases">
        <title>The genome of Pseudoloma neurophilia, a relevant intracellular parasite of the zebrafish.</title>
        <authorList>
            <person name="Ndikumana S."/>
            <person name="Pelin A."/>
            <person name="Sanders J."/>
            <person name="Corradi N."/>
        </authorList>
    </citation>
    <scope>NUCLEOTIDE SEQUENCE [LARGE SCALE GENOMIC DNA]</scope>
    <source>
        <strain evidence="5 6">MK1</strain>
    </source>
</reference>
<keyword evidence="6" id="KW-1185">Reference proteome</keyword>
<dbReference type="VEuPathDB" id="MicrosporidiaDB:M153_3750004040"/>
<evidence type="ECO:0000313" key="6">
    <source>
        <dbReference type="Proteomes" id="UP000051530"/>
    </source>
</evidence>
<dbReference type="InterPro" id="IPR020568">
    <property type="entry name" value="Ribosomal_Su5_D2-typ_SF"/>
</dbReference>
<dbReference type="PANTHER" id="PTHR21569:SF16">
    <property type="entry name" value="RIBOSOMAL PROTEIN S16"/>
    <property type="match status" value="1"/>
</dbReference>
<organism evidence="5 6">
    <name type="scientific">Pseudoloma neurophilia</name>
    <dbReference type="NCBI Taxonomy" id="146866"/>
    <lineage>
        <taxon>Eukaryota</taxon>
        <taxon>Fungi</taxon>
        <taxon>Fungi incertae sedis</taxon>
        <taxon>Microsporidia</taxon>
        <taxon>Pseudoloma</taxon>
    </lineage>
</organism>
<proteinExistence type="inferred from homology"/>
<dbReference type="PANTHER" id="PTHR21569">
    <property type="entry name" value="RIBOSOMAL PROTEIN S9"/>
    <property type="match status" value="1"/>
</dbReference>
<dbReference type="AlphaFoldDB" id="A0A0R0M5D7"/>
<accession>A0A0R0M5D7</accession>
<dbReference type="Gene3D" id="3.30.230.10">
    <property type="match status" value="1"/>
</dbReference>
<dbReference type="EMBL" id="LGUB01000133">
    <property type="protein sequence ID" value="KRH94128.1"/>
    <property type="molecule type" value="Genomic_DNA"/>
</dbReference>
<dbReference type="Proteomes" id="UP000051530">
    <property type="component" value="Unassembled WGS sequence"/>
</dbReference>
<evidence type="ECO:0000256" key="4">
    <source>
        <dbReference type="RuleBase" id="RU003815"/>
    </source>
</evidence>
<gene>
    <name evidence="5" type="ORF">M153_3750004040</name>
</gene>
<dbReference type="GO" id="GO:0003723">
    <property type="term" value="F:RNA binding"/>
    <property type="evidence" value="ECO:0007669"/>
    <property type="project" value="TreeGrafter"/>
</dbReference>
<name>A0A0R0M5D7_9MICR</name>
<dbReference type="GO" id="GO:0003735">
    <property type="term" value="F:structural constituent of ribosome"/>
    <property type="evidence" value="ECO:0007669"/>
    <property type="project" value="InterPro"/>
</dbReference>
<dbReference type="OrthoDB" id="426865at2759"/>
<evidence type="ECO:0000256" key="1">
    <source>
        <dbReference type="ARBA" id="ARBA00005251"/>
    </source>
</evidence>
<evidence type="ECO:0000256" key="2">
    <source>
        <dbReference type="ARBA" id="ARBA00022980"/>
    </source>
</evidence>
<dbReference type="Pfam" id="PF00380">
    <property type="entry name" value="Ribosomal_S9"/>
    <property type="match status" value="1"/>
</dbReference>
<dbReference type="InterPro" id="IPR014721">
    <property type="entry name" value="Ribsml_uS5_D2-typ_fold_subgr"/>
</dbReference>
<sequence>MLQVQTLGSKKTAKACAITNKSNTDFSLVVNCINYNMIQDGFLRDKLKELICIIGEENLENISVNVRVRGGGHISQAYAIRQAIAKGVVAYYGKYIDEEKKQELQNKLLSFDKFTLIADPRKMEAKKYGGPSARAKYTKSYR</sequence>
<protein>
    <submittedName>
        <fullName evidence="5">40S ribosomal protein S16</fullName>
    </submittedName>
</protein>
<dbReference type="InterPro" id="IPR000754">
    <property type="entry name" value="Ribosomal_uS9"/>
</dbReference>
<comment type="caution">
    <text evidence="5">The sequence shown here is derived from an EMBL/GenBank/DDBJ whole genome shotgun (WGS) entry which is preliminary data.</text>
</comment>
<keyword evidence="3 4" id="KW-0687">Ribonucleoprotein</keyword>
<dbReference type="PROSITE" id="PS00360">
    <property type="entry name" value="RIBOSOMAL_S9"/>
    <property type="match status" value="1"/>
</dbReference>
<comment type="similarity">
    <text evidence="1 4">Belongs to the universal ribosomal protein uS9 family.</text>
</comment>
<evidence type="ECO:0000256" key="3">
    <source>
        <dbReference type="ARBA" id="ARBA00023274"/>
    </source>
</evidence>
<keyword evidence="2 4" id="KW-0689">Ribosomal protein</keyword>
<dbReference type="SUPFAM" id="SSF54211">
    <property type="entry name" value="Ribosomal protein S5 domain 2-like"/>
    <property type="match status" value="1"/>
</dbReference>
<dbReference type="GO" id="GO:0006412">
    <property type="term" value="P:translation"/>
    <property type="evidence" value="ECO:0007669"/>
    <property type="project" value="InterPro"/>
</dbReference>